<dbReference type="SUPFAM" id="SSF48264">
    <property type="entry name" value="Cytochrome P450"/>
    <property type="match status" value="1"/>
</dbReference>
<proteinExistence type="inferred from homology"/>
<evidence type="ECO:0000256" key="1">
    <source>
        <dbReference type="ARBA" id="ARBA00010617"/>
    </source>
</evidence>
<evidence type="ECO:0000256" key="2">
    <source>
        <dbReference type="PIRSR" id="PIRSR602401-1"/>
    </source>
</evidence>
<dbReference type="AlphaFoldDB" id="A0A916RSX1"/>
<dbReference type="InterPro" id="IPR036396">
    <property type="entry name" value="Cyt_P450_sf"/>
</dbReference>
<comment type="similarity">
    <text evidence="1">Belongs to the cytochrome P450 family.</text>
</comment>
<evidence type="ECO:0000256" key="3">
    <source>
        <dbReference type="SAM" id="MobiDB-lite"/>
    </source>
</evidence>
<reference evidence="4" key="1">
    <citation type="journal article" date="2014" name="Int. J. Syst. Evol. Microbiol.">
        <title>Complete genome sequence of Corynebacterium casei LMG S-19264T (=DSM 44701T), isolated from a smear-ripened cheese.</title>
        <authorList>
            <consortium name="US DOE Joint Genome Institute (JGI-PGF)"/>
            <person name="Walter F."/>
            <person name="Albersmeier A."/>
            <person name="Kalinowski J."/>
            <person name="Ruckert C."/>
        </authorList>
    </citation>
    <scope>NUCLEOTIDE SEQUENCE</scope>
    <source>
        <strain evidence="4">CGMCC 1.15320</strain>
    </source>
</reference>
<dbReference type="GO" id="GO:0020037">
    <property type="term" value="F:heme binding"/>
    <property type="evidence" value="ECO:0007669"/>
    <property type="project" value="InterPro"/>
</dbReference>
<keyword evidence="2" id="KW-0349">Heme</keyword>
<reference evidence="4" key="2">
    <citation type="submission" date="2020-09" db="EMBL/GenBank/DDBJ databases">
        <authorList>
            <person name="Sun Q."/>
            <person name="Zhou Y."/>
        </authorList>
    </citation>
    <scope>NUCLEOTIDE SEQUENCE</scope>
    <source>
        <strain evidence="4">CGMCC 1.15320</strain>
    </source>
</reference>
<keyword evidence="5" id="KW-1185">Reference proteome</keyword>
<name>A0A916RSX1_9HYPH</name>
<evidence type="ECO:0008006" key="6">
    <source>
        <dbReference type="Google" id="ProtNLM"/>
    </source>
</evidence>
<dbReference type="Pfam" id="PF00067">
    <property type="entry name" value="p450"/>
    <property type="match status" value="1"/>
</dbReference>
<gene>
    <name evidence="4" type="ORF">GCM10011385_23180</name>
</gene>
<dbReference type="PANTHER" id="PTHR24305:SF166">
    <property type="entry name" value="CYTOCHROME P450 12A4, MITOCHONDRIAL-RELATED"/>
    <property type="match status" value="1"/>
</dbReference>
<comment type="caution">
    <text evidence="4">The sequence shown here is derived from an EMBL/GenBank/DDBJ whole genome shotgun (WGS) entry which is preliminary data.</text>
</comment>
<dbReference type="InterPro" id="IPR050121">
    <property type="entry name" value="Cytochrome_P450_monoxygenase"/>
</dbReference>
<feature type="region of interest" description="Disordered" evidence="3">
    <location>
        <begin position="139"/>
        <end position="168"/>
    </location>
</feature>
<comment type="cofactor">
    <cofactor evidence="2">
        <name>heme</name>
        <dbReference type="ChEBI" id="CHEBI:30413"/>
    </cofactor>
</comment>
<keyword evidence="2" id="KW-0408">Iron</keyword>
<dbReference type="GO" id="GO:0016705">
    <property type="term" value="F:oxidoreductase activity, acting on paired donors, with incorporation or reduction of molecular oxygen"/>
    <property type="evidence" value="ECO:0007669"/>
    <property type="project" value="InterPro"/>
</dbReference>
<feature type="binding site" description="axial binding residue" evidence="2">
    <location>
        <position position="543"/>
    </location>
    <ligand>
        <name>heme</name>
        <dbReference type="ChEBI" id="CHEBI:30413"/>
    </ligand>
    <ligandPart>
        <name>Fe</name>
        <dbReference type="ChEBI" id="CHEBI:18248"/>
    </ligandPart>
</feature>
<dbReference type="PRINTS" id="PR00463">
    <property type="entry name" value="EP450I"/>
</dbReference>
<dbReference type="GO" id="GO:0004497">
    <property type="term" value="F:monooxygenase activity"/>
    <property type="evidence" value="ECO:0007669"/>
    <property type="project" value="InterPro"/>
</dbReference>
<organism evidence="4 5">
    <name type="scientific">Nitratireductor aestuarii</name>
    <dbReference type="NCBI Taxonomy" id="1735103"/>
    <lineage>
        <taxon>Bacteria</taxon>
        <taxon>Pseudomonadati</taxon>
        <taxon>Pseudomonadota</taxon>
        <taxon>Alphaproteobacteria</taxon>
        <taxon>Hyphomicrobiales</taxon>
        <taxon>Phyllobacteriaceae</taxon>
        <taxon>Nitratireductor</taxon>
    </lineage>
</organism>
<dbReference type="EMBL" id="BMIF01000006">
    <property type="protein sequence ID" value="GGA68706.1"/>
    <property type="molecule type" value="Genomic_DNA"/>
</dbReference>
<dbReference type="Gene3D" id="1.10.630.10">
    <property type="entry name" value="Cytochrome P450"/>
    <property type="match status" value="1"/>
</dbReference>
<dbReference type="InterPro" id="IPR001128">
    <property type="entry name" value="Cyt_P450"/>
</dbReference>
<evidence type="ECO:0000313" key="5">
    <source>
        <dbReference type="Proteomes" id="UP000636264"/>
    </source>
</evidence>
<sequence>MHTMKRNAKFKTMPATLESFGAALDFLSRFEPFSTTNLDTIARAVRRQILNGEHVVTYDGDRIIGYAGWLPTTQQSGDAWADDRGELEPSDTDADAAALTTVAVEDPTITLGLMRACRDLNPGIRVFFKRAYGNRGRGARKASVLNTTGSAPAERLEKRKPTSTAPRPAIADDPCLFLYALAEQHPGETMRIPVGETSVVIVQDPALAARVLVGNLGNYTKNFASFTPFFGRSRLTLDGEAWRHSQRISQSFIAPHDTARALALVAGIYDDFADALLATGGAPTVIDGLIDRAAVAALTEVAFSTPLDVLGSSFAEDLRPIIRYAAARTWDLPGVPSGADSAMLAHAQSATDRIRAAMAALVEHRRTSGPENDALSALIAAADETQSGPEETRIDLAGELLTLVVAGSDTTSAALGWALSVLASAPDFQDQLREEIRATIGDHDPSMADFDRIPSLRPFIDEILRVFPPVAILSRFAQASDMIGNEAIVPGDRVLVSVIGLHQNPSAWDAPREFRIDRHDPHGEGRADRKSNFMAFSAGPRICGGARFAQIEMATALIKVLRKSRLELAEPLPFAFEWGASMRRRGGQKMKIIAL</sequence>
<accession>A0A916RSX1</accession>
<dbReference type="Proteomes" id="UP000636264">
    <property type="component" value="Unassembled WGS sequence"/>
</dbReference>
<protein>
    <recommendedName>
        <fullName evidence="6">Cytochrome P450</fullName>
    </recommendedName>
</protein>
<keyword evidence="2" id="KW-0479">Metal-binding</keyword>
<dbReference type="GO" id="GO:0005506">
    <property type="term" value="F:iron ion binding"/>
    <property type="evidence" value="ECO:0007669"/>
    <property type="project" value="InterPro"/>
</dbReference>
<dbReference type="InterPro" id="IPR002401">
    <property type="entry name" value="Cyt_P450_E_grp-I"/>
</dbReference>
<dbReference type="PRINTS" id="PR00385">
    <property type="entry name" value="P450"/>
</dbReference>
<dbReference type="PANTHER" id="PTHR24305">
    <property type="entry name" value="CYTOCHROME P450"/>
    <property type="match status" value="1"/>
</dbReference>
<evidence type="ECO:0000313" key="4">
    <source>
        <dbReference type="EMBL" id="GGA68706.1"/>
    </source>
</evidence>